<dbReference type="SUPFAM" id="SSF57850">
    <property type="entry name" value="RING/U-box"/>
    <property type="match status" value="1"/>
</dbReference>
<dbReference type="Proteomes" id="UP000008068">
    <property type="component" value="Unassembled WGS sequence"/>
</dbReference>
<dbReference type="GO" id="GO:0008270">
    <property type="term" value="F:zinc ion binding"/>
    <property type="evidence" value="ECO:0007669"/>
    <property type="project" value="UniProtKB-KW"/>
</dbReference>
<organism evidence="6">
    <name type="scientific">Caenorhabditis brenneri</name>
    <name type="common">Nematode worm</name>
    <dbReference type="NCBI Taxonomy" id="135651"/>
    <lineage>
        <taxon>Eukaryota</taxon>
        <taxon>Metazoa</taxon>
        <taxon>Ecdysozoa</taxon>
        <taxon>Nematoda</taxon>
        <taxon>Chromadorea</taxon>
        <taxon>Rhabditida</taxon>
        <taxon>Rhabditina</taxon>
        <taxon>Rhabditomorpha</taxon>
        <taxon>Rhabditoidea</taxon>
        <taxon>Rhabditidae</taxon>
        <taxon>Peloderinae</taxon>
        <taxon>Caenorhabditis</taxon>
    </lineage>
</organism>
<name>G0P8B5_CAEBE</name>
<dbReference type="AlphaFoldDB" id="G0P8B5"/>
<evidence type="ECO:0000313" key="5">
    <source>
        <dbReference type="EMBL" id="EGT47666.1"/>
    </source>
</evidence>
<sequence>MSVDPLNGTSLLCYQCGKLYESVFEYDEDENLEPILGTCLHSICILCFTALNSKDCPICGKKDAFEDMVVNNSALENLRIVRTHFMEQNNAEIFEKIKSIKEGFCSGCEQQNQMLHFCKDCVESDENGFKLLNKRDEDWIFLPSPKLIKLFCKKCFENDENHESHALISIKNVLNMEEAVSIEAILSVLTFRKSFYQEVVDYFDKGNGIKELDEKNEALKKEPHCCHVFKEKLRFDIRDGDSKIIKLEKRKILFYKEHLMTFLTFYEDQKNNVEQEEKYRIQNALDQLYCILKTFEKIPENWLTLEELDKIDTEIERRMKQLEDDYKKESFIKIEEINGYFKYHALIKELKSAHEELMAADEIIETMSNEVRQYEIGQQFGLSQFNVAKERSDLEPGTSTEADIGDDHINIFRKILEMDEAAEKFKLDMQRVERNKIYYRTQFTEVMIMKYFPKSVDGRVLNFLNLINEFKFENNIK</sequence>
<evidence type="ECO:0000313" key="6">
    <source>
        <dbReference type="Proteomes" id="UP000008068"/>
    </source>
</evidence>
<protein>
    <recommendedName>
        <fullName evidence="4">RING-type domain-containing protein</fullName>
    </recommendedName>
</protein>
<dbReference type="eggNOG" id="ENOG502TIB4">
    <property type="taxonomic scope" value="Eukaryota"/>
</dbReference>
<keyword evidence="6" id="KW-1185">Reference proteome</keyword>
<dbReference type="OrthoDB" id="5874554at2759"/>
<accession>G0P8B5</accession>
<proteinExistence type="predicted"/>
<dbReference type="FunCoup" id="G0P8B5">
    <property type="interactions" value="5"/>
</dbReference>
<keyword evidence="1 3" id="KW-0479">Metal-binding</keyword>
<dbReference type="PROSITE" id="PS50089">
    <property type="entry name" value="ZF_RING_2"/>
    <property type="match status" value="1"/>
</dbReference>
<feature type="domain" description="RING-type" evidence="4">
    <location>
        <begin position="13"/>
        <end position="59"/>
    </location>
</feature>
<evidence type="ECO:0000256" key="1">
    <source>
        <dbReference type="ARBA" id="ARBA00022771"/>
    </source>
</evidence>
<dbReference type="EMBL" id="GL380130">
    <property type="protein sequence ID" value="EGT47666.1"/>
    <property type="molecule type" value="Genomic_DNA"/>
</dbReference>
<gene>
    <name evidence="5" type="ORF">CAEBREN_32126</name>
</gene>
<evidence type="ECO:0000259" key="4">
    <source>
        <dbReference type="PROSITE" id="PS50089"/>
    </source>
</evidence>
<evidence type="ECO:0000256" key="2">
    <source>
        <dbReference type="ARBA" id="ARBA00022833"/>
    </source>
</evidence>
<reference evidence="6" key="1">
    <citation type="submission" date="2011-07" db="EMBL/GenBank/DDBJ databases">
        <authorList>
            <consortium name="Caenorhabditis brenneri Sequencing and Analysis Consortium"/>
            <person name="Wilson R.K."/>
        </authorList>
    </citation>
    <scope>NUCLEOTIDE SEQUENCE [LARGE SCALE GENOMIC DNA]</scope>
    <source>
        <strain evidence="6">PB2801</strain>
    </source>
</reference>
<dbReference type="HOGENOM" id="CLU_624437_0_0_1"/>
<dbReference type="InterPro" id="IPR001841">
    <property type="entry name" value="Znf_RING"/>
</dbReference>
<keyword evidence="1 3" id="KW-0863">Zinc-finger</keyword>
<dbReference type="InParanoid" id="G0P8B5"/>
<evidence type="ECO:0000256" key="3">
    <source>
        <dbReference type="PROSITE-ProRule" id="PRU00175"/>
    </source>
</evidence>
<keyword evidence="2" id="KW-0862">Zinc</keyword>